<proteinExistence type="predicted"/>
<feature type="region of interest" description="Disordered" evidence="1">
    <location>
        <begin position="1"/>
        <end position="22"/>
    </location>
</feature>
<organism evidence="2 3">
    <name type="scientific">Paxillus involutus ATCC 200175</name>
    <dbReference type="NCBI Taxonomy" id="664439"/>
    <lineage>
        <taxon>Eukaryota</taxon>
        <taxon>Fungi</taxon>
        <taxon>Dikarya</taxon>
        <taxon>Basidiomycota</taxon>
        <taxon>Agaricomycotina</taxon>
        <taxon>Agaricomycetes</taxon>
        <taxon>Agaricomycetidae</taxon>
        <taxon>Boletales</taxon>
        <taxon>Paxilineae</taxon>
        <taxon>Paxillaceae</taxon>
        <taxon>Paxillus</taxon>
    </lineage>
</organism>
<feature type="non-terminal residue" evidence="2">
    <location>
        <position position="221"/>
    </location>
</feature>
<evidence type="ECO:0000313" key="2">
    <source>
        <dbReference type="EMBL" id="KIJ09324.1"/>
    </source>
</evidence>
<protein>
    <submittedName>
        <fullName evidence="2">Uncharacterized protein</fullName>
    </submittedName>
</protein>
<reference evidence="3" key="2">
    <citation type="submission" date="2015-01" db="EMBL/GenBank/DDBJ databases">
        <title>Evolutionary Origins and Diversification of the Mycorrhizal Mutualists.</title>
        <authorList>
            <consortium name="DOE Joint Genome Institute"/>
            <consortium name="Mycorrhizal Genomics Consortium"/>
            <person name="Kohler A."/>
            <person name="Kuo A."/>
            <person name="Nagy L.G."/>
            <person name="Floudas D."/>
            <person name="Copeland A."/>
            <person name="Barry K.W."/>
            <person name="Cichocki N."/>
            <person name="Veneault-Fourrey C."/>
            <person name="LaButti K."/>
            <person name="Lindquist E.A."/>
            <person name="Lipzen A."/>
            <person name="Lundell T."/>
            <person name="Morin E."/>
            <person name="Murat C."/>
            <person name="Riley R."/>
            <person name="Ohm R."/>
            <person name="Sun H."/>
            <person name="Tunlid A."/>
            <person name="Henrissat B."/>
            <person name="Grigoriev I.V."/>
            <person name="Hibbett D.S."/>
            <person name="Martin F."/>
        </authorList>
    </citation>
    <scope>NUCLEOTIDE SEQUENCE [LARGE SCALE GENOMIC DNA]</scope>
    <source>
        <strain evidence="3">ATCC 200175</strain>
    </source>
</reference>
<name>A0A0C9SPZ1_PAXIN</name>
<reference evidence="2 3" key="1">
    <citation type="submission" date="2014-06" db="EMBL/GenBank/DDBJ databases">
        <authorList>
            <consortium name="DOE Joint Genome Institute"/>
            <person name="Kuo A."/>
            <person name="Kohler A."/>
            <person name="Nagy L.G."/>
            <person name="Floudas D."/>
            <person name="Copeland A."/>
            <person name="Barry K.W."/>
            <person name="Cichocki N."/>
            <person name="Veneault-Fourrey C."/>
            <person name="LaButti K."/>
            <person name="Lindquist E.A."/>
            <person name="Lipzen A."/>
            <person name="Lundell T."/>
            <person name="Morin E."/>
            <person name="Murat C."/>
            <person name="Sun H."/>
            <person name="Tunlid A."/>
            <person name="Henrissat B."/>
            <person name="Grigoriev I.V."/>
            <person name="Hibbett D.S."/>
            <person name="Martin F."/>
            <person name="Nordberg H.P."/>
            <person name="Cantor M.N."/>
            <person name="Hua S.X."/>
        </authorList>
    </citation>
    <scope>NUCLEOTIDE SEQUENCE [LARGE SCALE GENOMIC DNA]</scope>
    <source>
        <strain evidence="2 3">ATCC 200175</strain>
    </source>
</reference>
<accession>A0A0C9SPZ1</accession>
<gene>
    <name evidence="2" type="ORF">PAXINDRAFT_157918</name>
</gene>
<dbReference type="EMBL" id="KN819476">
    <property type="protein sequence ID" value="KIJ09324.1"/>
    <property type="molecule type" value="Genomic_DNA"/>
</dbReference>
<dbReference type="Proteomes" id="UP000053647">
    <property type="component" value="Unassembled WGS sequence"/>
</dbReference>
<dbReference type="OrthoDB" id="3063862at2759"/>
<evidence type="ECO:0000313" key="3">
    <source>
        <dbReference type="Proteomes" id="UP000053647"/>
    </source>
</evidence>
<keyword evidence="3" id="KW-1185">Reference proteome</keyword>
<sequence>KKKKQKKSQVPKATNIKERNEPVNSNIQALRNRWVCNKKPGCESEFCFVNAADGGNHIPLTFPRLDCWAAAMLKGPAFATLEMPPNHQHFQMVPDELRGQTSILAEHRQQLEKAKAAQALAPAPLAATSGPVINFNFPPNCCNFFKLEFIGDCMTVQEFSSVYNLSDELESKLIKHGYISTHALCYTSIEDLELVGLLRGEITQLCDAVSRWCDSSEQRGN</sequence>
<dbReference type="AlphaFoldDB" id="A0A0C9SPZ1"/>
<dbReference type="HOGENOM" id="CLU_1253275_0_0_1"/>
<evidence type="ECO:0000256" key="1">
    <source>
        <dbReference type="SAM" id="MobiDB-lite"/>
    </source>
</evidence>